<dbReference type="EMBL" id="LAZR01057358">
    <property type="protein sequence ID" value="KKK72218.1"/>
    <property type="molecule type" value="Genomic_DNA"/>
</dbReference>
<dbReference type="FunFam" id="3.30.450.90:FF:000001">
    <property type="entry name" value="Type II secretion system ATPase GspE"/>
    <property type="match status" value="1"/>
</dbReference>
<feature type="domain" description="Bacterial type II secretion system protein E" evidence="3">
    <location>
        <begin position="195"/>
        <end position="384"/>
    </location>
</feature>
<sequence>VEEIRGLSNLYCPEEDSPVHIRDAADVLCEMGKISGVQLSEIRQKEGENPGCDTSEIIKELKLADESEISMARASLYGFEFRRVEPEQVDREAFDKLEFKYIKSNYIMPVAIQGETLTVATSRPADVFVIEDVKRQTQMNVEVVVCLDEDINRVCDAFGGEKLDYQLDDIISDMVDVEVVQDQQREIAEDLEKMAGQSPVIKFVNYLISSATHEGASDIHIEPKDEFTRIRYRIDGVLFETMQAPLKMHPAIVSRIKIMANLDISERRLPQDGKIAVIVSGRGIDLRVSTLPTNCGEKVVIRVLDSKSIMRGLEQLGMEPEVMADFGRQISLPHGILLVTGPTGSGKSTTLYSALSQMDGSALNISTVEDPIEYQLAFANQVNVQ</sequence>
<dbReference type="InterPro" id="IPR027417">
    <property type="entry name" value="P-loop_NTPase"/>
</dbReference>
<dbReference type="GO" id="GO:0016887">
    <property type="term" value="F:ATP hydrolysis activity"/>
    <property type="evidence" value="ECO:0007669"/>
    <property type="project" value="TreeGrafter"/>
</dbReference>
<evidence type="ECO:0000313" key="5">
    <source>
        <dbReference type="EMBL" id="KKK72218.1"/>
    </source>
</evidence>
<dbReference type="SUPFAM" id="SSF160246">
    <property type="entry name" value="EspE N-terminal domain-like"/>
    <property type="match status" value="1"/>
</dbReference>
<evidence type="ECO:0000256" key="2">
    <source>
        <dbReference type="ARBA" id="ARBA00022840"/>
    </source>
</evidence>
<accession>A0A0F8XTE7</accession>
<dbReference type="Gene3D" id="3.40.50.300">
    <property type="entry name" value="P-loop containing nucleotide triphosphate hydrolases"/>
    <property type="match status" value="1"/>
</dbReference>
<feature type="non-terminal residue" evidence="5">
    <location>
        <position position="385"/>
    </location>
</feature>
<dbReference type="SUPFAM" id="SSF52540">
    <property type="entry name" value="P-loop containing nucleoside triphosphate hydrolases"/>
    <property type="match status" value="1"/>
</dbReference>
<gene>
    <name evidence="5" type="ORF">LCGC14_2906090</name>
</gene>
<evidence type="ECO:0000259" key="3">
    <source>
        <dbReference type="Pfam" id="PF00437"/>
    </source>
</evidence>
<dbReference type="GO" id="GO:0005886">
    <property type="term" value="C:plasma membrane"/>
    <property type="evidence" value="ECO:0007669"/>
    <property type="project" value="TreeGrafter"/>
</dbReference>
<dbReference type="PANTHER" id="PTHR30258:SF2">
    <property type="entry name" value="COMG OPERON PROTEIN 1"/>
    <property type="match status" value="1"/>
</dbReference>
<proteinExistence type="predicted"/>
<dbReference type="Pfam" id="PF05157">
    <property type="entry name" value="MshEN"/>
    <property type="match status" value="1"/>
</dbReference>
<evidence type="ECO:0008006" key="6">
    <source>
        <dbReference type="Google" id="ProtNLM"/>
    </source>
</evidence>
<keyword evidence="1" id="KW-0547">Nucleotide-binding</keyword>
<dbReference type="PANTHER" id="PTHR30258">
    <property type="entry name" value="TYPE II SECRETION SYSTEM PROTEIN GSPE-RELATED"/>
    <property type="match status" value="1"/>
</dbReference>
<feature type="domain" description="Type II secretion system protein GspE N-terminal" evidence="4">
    <location>
        <begin position="77"/>
        <end position="161"/>
    </location>
</feature>
<dbReference type="InterPro" id="IPR007831">
    <property type="entry name" value="T2SS_GspE_N"/>
</dbReference>
<dbReference type="InterPro" id="IPR037257">
    <property type="entry name" value="T2SS_E_N_sf"/>
</dbReference>
<dbReference type="Pfam" id="PF00437">
    <property type="entry name" value="T2SSE"/>
    <property type="match status" value="1"/>
</dbReference>
<reference evidence="5" key="1">
    <citation type="journal article" date="2015" name="Nature">
        <title>Complex archaea that bridge the gap between prokaryotes and eukaryotes.</title>
        <authorList>
            <person name="Spang A."/>
            <person name="Saw J.H."/>
            <person name="Jorgensen S.L."/>
            <person name="Zaremba-Niedzwiedzka K."/>
            <person name="Martijn J."/>
            <person name="Lind A.E."/>
            <person name="van Eijk R."/>
            <person name="Schleper C."/>
            <person name="Guy L."/>
            <person name="Ettema T.J."/>
        </authorList>
    </citation>
    <scope>NUCLEOTIDE SEQUENCE</scope>
</reference>
<dbReference type="InterPro" id="IPR001482">
    <property type="entry name" value="T2SS/T4SS_dom"/>
</dbReference>
<protein>
    <recommendedName>
        <fullName evidence="6">Bacterial type II secretion system protein E domain-containing protein</fullName>
    </recommendedName>
</protein>
<keyword evidence="2" id="KW-0067">ATP-binding</keyword>
<evidence type="ECO:0000256" key="1">
    <source>
        <dbReference type="ARBA" id="ARBA00022741"/>
    </source>
</evidence>
<feature type="non-terminal residue" evidence="5">
    <location>
        <position position="1"/>
    </location>
</feature>
<dbReference type="AlphaFoldDB" id="A0A0F8XTE7"/>
<dbReference type="Gene3D" id="3.30.300.160">
    <property type="entry name" value="Type II secretion system, protein E, N-terminal domain"/>
    <property type="match status" value="1"/>
</dbReference>
<dbReference type="Gene3D" id="3.30.450.90">
    <property type="match status" value="1"/>
</dbReference>
<organism evidence="5">
    <name type="scientific">marine sediment metagenome</name>
    <dbReference type="NCBI Taxonomy" id="412755"/>
    <lineage>
        <taxon>unclassified sequences</taxon>
        <taxon>metagenomes</taxon>
        <taxon>ecological metagenomes</taxon>
    </lineage>
</organism>
<evidence type="ECO:0000259" key="4">
    <source>
        <dbReference type="Pfam" id="PF05157"/>
    </source>
</evidence>
<comment type="caution">
    <text evidence="5">The sequence shown here is derived from an EMBL/GenBank/DDBJ whole genome shotgun (WGS) entry which is preliminary data.</text>
</comment>
<name>A0A0F8XTE7_9ZZZZ</name>
<dbReference type="GO" id="GO:0005524">
    <property type="term" value="F:ATP binding"/>
    <property type="evidence" value="ECO:0007669"/>
    <property type="project" value="UniProtKB-KW"/>
</dbReference>